<dbReference type="InterPro" id="IPR008927">
    <property type="entry name" value="6-PGluconate_DH-like_C_sf"/>
</dbReference>
<comment type="similarity">
    <text evidence="1">Belongs to the HIBADH-related family.</text>
</comment>
<dbReference type="Pfam" id="PF03446">
    <property type="entry name" value="NAD_binding_2"/>
    <property type="match status" value="1"/>
</dbReference>
<evidence type="ECO:0000259" key="6">
    <source>
        <dbReference type="Pfam" id="PF14833"/>
    </source>
</evidence>
<dbReference type="InterPro" id="IPR036291">
    <property type="entry name" value="NAD(P)-bd_dom_sf"/>
</dbReference>
<organism evidence="7 8">
    <name type="scientific">Parafrankia irregularis</name>
    <dbReference type="NCBI Taxonomy" id="795642"/>
    <lineage>
        <taxon>Bacteria</taxon>
        <taxon>Bacillati</taxon>
        <taxon>Actinomycetota</taxon>
        <taxon>Actinomycetes</taxon>
        <taxon>Frankiales</taxon>
        <taxon>Frankiaceae</taxon>
        <taxon>Parafrankia</taxon>
    </lineage>
</organism>
<gene>
    <name evidence="7" type="ORF">Ga0074812_10151</name>
</gene>
<dbReference type="GO" id="GO:0050661">
    <property type="term" value="F:NADP binding"/>
    <property type="evidence" value="ECO:0007669"/>
    <property type="project" value="InterPro"/>
</dbReference>
<name>A0A0S4QDH8_9ACTN</name>
<dbReference type="Gene3D" id="1.10.1040.10">
    <property type="entry name" value="N-(1-d-carboxylethyl)-l-norvaline Dehydrogenase, domain 2"/>
    <property type="match status" value="1"/>
</dbReference>
<keyword evidence="3" id="KW-0520">NAD</keyword>
<evidence type="ECO:0000256" key="3">
    <source>
        <dbReference type="ARBA" id="ARBA00023027"/>
    </source>
</evidence>
<dbReference type="InterPro" id="IPR015815">
    <property type="entry name" value="HIBADH-related"/>
</dbReference>
<dbReference type="SUPFAM" id="SSF51735">
    <property type="entry name" value="NAD(P)-binding Rossmann-fold domains"/>
    <property type="match status" value="1"/>
</dbReference>
<reference evidence="8" key="1">
    <citation type="submission" date="2015-11" db="EMBL/GenBank/DDBJ databases">
        <authorList>
            <person name="Varghese N."/>
        </authorList>
    </citation>
    <scope>NUCLEOTIDE SEQUENCE [LARGE SCALE GENOMIC DNA]</scope>
    <source>
        <strain evidence="8">DSM 45899</strain>
    </source>
</reference>
<dbReference type="InterPro" id="IPR029154">
    <property type="entry name" value="HIBADH-like_NADP-bd"/>
</dbReference>
<feature type="active site" evidence="4">
    <location>
        <position position="186"/>
    </location>
</feature>
<evidence type="ECO:0000256" key="2">
    <source>
        <dbReference type="ARBA" id="ARBA00023002"/>
    </source>
</evidence>
<dbReference type="PANTHER" id="PTHR43060:SF15">
    <property type="entry name" value="3-HYDROXYISOBUTYRATE DEHYDROGENASE-LIKE 1, MITOCHONDRIAL-RELATED"/>
    <property type="match status" value="1"/>
</dbReference>
<evidence type="ECO:0000313" key="7">
    <source>
        <dbReference type="EMBL" id="CUU53553.1"/>
    </source>
</evidence>
<dbReference type="SUPFAM" id="SSF48179">
    <property type="entry name" value="6-phosphogluconate dehydrogenase C-terminal domain-like"/>
    <property type="match status" value="1"/>
</dbReference>
<sequence>MHTAHTAAQGDGPSDTESYGFVGLGHQGAQIVQACVAGGLRPIVYDLRADRVEQVRSARVEVAGSLSDLGRRVTIASVCVFSDDDVRTVVAGPGGLLETMPWGGLIVIHSTCSPGTCAELAALAHERGLVLLDAPVSNGARTESGRALVVLAGGDEEQVRRCAPIFDLFAHTVLHTGEVGSAQLVKLLNNAVFVVHRGATVDALRAARELGLDPDRVRLALQACSASARALPPGDRPLGLAGGGPDLSALAALLRKDLSLLGSALADVRQDAGPLGALARQALDTLLDPLAATARPDPSSRLAVAELPG</sequence>
<feature type="domain" description="3-hydroxyisobutyrate dehydrogenase-like NAD-binding" evidence="6">
    <location>
        <begin position="180"/>
        <end position="286"/>
    </location>
</feature>
<dbReference type="EMBL" id="FAOZ01000001">
    <property type="protein sequence ID" value="CUU53553.1"/>
    <property type="molecule type" value="Genomic_DNA"/>
</dbReference>
<keyword evidence="2" id="KW-0560">Oxidoreductase</keyword>
<evidence type="ECO:0000259" key="5">
    <source>
        <dbReference type="Pfam" id="PF03446"/>
    </source>
</evidence>
<dbReference type="Proteomes" id="UP000198802">
    <property type="component" value="Unassembled WGS sequence"/>
</dbReference>
<dbReference type="Pfam" id="PF14833">
    <property type="entry name" value="NAD_binding_11"/>
    <property type="match status" value="1"/>
</dbReference>
<keyword evidence="8" id="KW-1185">Reference proteome</keyword>
<proteinExistence type="inferred from homology"/>
<feature type="domain" description="6-phosphogluconate dehydrogenase NADP-binding" evidence="5">
    <location>
        <begin position="19"/>
        <end position="177"/>
    </location>
</feature>
<dbReference type="Gene3D" id="3.40.50.720">
    <property type="entry name" value="NAD(P)-binding Rossmann-like Domain"/>
    <property type="match status" value="1"/>
</dbReference>
<accession>A0A0S4QDH8</accession>
<dbReference type="InterPro" id="IPR006115">
    <property type="entry name" value="6PGDH_NADP-bd"/>
</dbReference>
<evidence type="ECO:0000256" key="1">
    <source>
        <dbReference type="ARBA" id="ARBA00009080"/>
    </source>
</evidence>
<dbReference type="AlphaFoldDB" id="A0A0S4QDH8"/>
<dbReference type="PANTHER" id="PTHR43060">
    <property type="entry name" value="3-HYDROXYISOBUTYRATE DEHYDROGENASE-LIKE 1, MITOCHONDRIAL-RELATED"/>
    <property type="match status" value="1"/>
</dbReference>
<evidence type="ECO:0000313" key="8">
    <source>
        <dbReference type="Proteomes" id="UP000198802"/>
    </source>
</evidence>
<dbReference type="PIRSF" id="PIRSF000103">
    <property type="entry name" value="HIBADH"/>
    <property type="match status" value="1"/>
</dbReference>
<dbReference type="InterPro" id="IPR013328">
    <property type="entry name" value="6PGD_dom2"/>
</dbReference>
<dbReference type="RefSeq" id="WP_091270322.1">
    <property type="nucleotide sequence ID" value="NZ_FAOZ01000001.1"/>
</dbReference>
<protein>
    <submittedName>
        <fullName evidence="7">3-hydroxyisobutyrate dehydrogenase</fullName>
    </submittedName>
</protein>
<evidence type="ECO:0000256" key="4">
    <source>
        <dbReference type="PIRSR" id="PIRSR000103-1"/>
    </source>
</evidence>
<dbReference type="GO" id="GO:0016491">
    <property type="term" value="F:oxidoreductase activity"/>
    <property type="evidence" value="ECO:0007669"/>
    <property type="project" value="UniProtKB-KW"/>
</dbReference>
<dbReference type="GO" id="GO:0051287">
    <property type="term" value="F:NAD binding"/>
    <property type="evidence" value="ECO:0007669"/>
    <property type="project" value="InterPro"/>
</dbReference>